<feature type="region of interest" description="Disordered" evidence="1">
    <location>
        <begin position="218"/>
        <end position="244"/>
    </location>
</feature>
<dbReference type="HOGENOM" id="CLU_025462_2_0_1"/>
<proteinExistence type="predicted"/>
<name>R0JZ80_EXST2</name>
<gene>
    <name evidence="3" type="ORF">SETTUDRAFT_22742</name>
</gene>
<protein>
    <submittedName>
        <fullName evidence="3">Uncharacterized protein</fullName>
    </submittedName>
</protein>
<accession>R0JZ80</accession>
<dbReference type="RefSeq" id="XP_008029382.1">
    <property type="nucleotide sequence ID" value="XM_008031191.1"/>
</dbReference>
<evidence type="ECO:0000256" key="1">
    <source>
        <dbReference type="SAM" id="MobiDB-lite"/>
    </source>
</evidence>
<dbReference type="eggNOG" id="ENOG502QU8C">
    <property type="taxonomic scope" value="Eukaryota"/>
</dbReference>
<dbReference type="InterPro" id="IPR021848">
    <property type="entry name" value="HODM_asu-like"/>
</dbReference>
<dbReference type="AlphaFoldDB" id="R0JZ80"/>
<dbReference type="EMBL" id="KB908844">
    <property type="protein sequence ID" value="EOA82774.1"/>
    <property type="molecule type" value="Genomic_DNA"/>
</dbReference>
<feature type="transmembrane region" description="Helical" evidence="2">
    <location>
        <begin position="12"/>
        <end position="31"/>
    </location>
</feature>
<dbReference type="OrthoDB" id="5043642at2759"/>
<keyword evidence="4" id="KW-1185">Reference proteome</keyword>
<dbReference type="Pfam" id="PF11927">
    <property type="entry name" value="HODM_asu-like"/>
    <property type="match status" value="1"/>
</dbReference>
<sequence length="429" mass="48325">MDLTIFQHVSPLSWFLLLALGAMSVWGRRWARQDNNRKTHSVPVSTPKSASSTPAQKTPAEADDPEAAYYAIEPLTDFDYEKEEPIQIRPFKPKYHMTMALENTTLSELLLMDNTYLSRSHIRRKYIEDERKEIIACTPQGAPAVMELYDWLIGIYLPRRFPTIYTLVSESNTTGAPTHLKNHATNKLLTLTPETPEIALEIIGENIDSEFFILEKPLDSSSSPSPAQDDAQPQSQSQEEKETQPYRLTAFVNCFPAGFRTLSKLGLTLSGIHGPVPHYSEKLEKSMDRYFAALPVGKVVKRVNWGIATTPNLFKLGGHHMSAAEHEKKKKEEEEGKKEVNPADEVDIEQVVLRCERQTLHRMPKSGSLVFAFKTYMYPLRAVRAEGSGPVLAEAIDGLGRGSVPRITVYKRQVVWGEKVKAFLRGEIA</sequence>
<feature type="compositionally biased region" description="Low complexity" evidence="1">
    <location>
        <begin position="219"/>
        <end position="237"/>
    </location>
</feature>
<dbReference type="GeneID" id="19402602"/>
<dbReference type="Proteomes" id="UP000016935">
    <property type="component" value="Unassembled WGS sequence"/>
</dbReference>
<reference evidence="3 4" key="2">
    <citation type="journal article" date="2013" name="PLoS Genet.">
        <title>Comparative genome structure, secondary metabolite, and effector coding capacity across Cochliobolus pathogens.</title>
        <authorList>
            <person name="Condon B.J."/>
            <person name="Leng Y."/>
            <person name="Wu D."/>
            <person name="Bushley K.E."/>
            <person name="Ohm R.A."/>
            <person name="Otillar R."/>
            <person name="Martin J."/>
            <person name="Schackwitz W."/>
            <person name="Grimwood J."/>
            <person name="MohdZainudin N."/>
            <person name="Xue C."/>
            <person name="Wang R."/>
            <person name="Manning V.A."/>
            <person name="Dhillon B."/>
            <person name="Tu Z.J."/>
            <person name="Steffenson B.J."/>
            <person name="Salamov A."/>
            <person name="Sun H."/>
            <person name="Lowry S."/>
            <person name="LaButti K."/>
            <person name="Han J."/>
            <person name="Copeland A."/>
            <person name="Lindquist E."/>
            <person name="Barry K."/>
            <person name="Schmutz J."/>
            <person name="Baker S.E."/>
            <person name="Ciuffetti L.M."/>
            <person name="Grigoriev I.V."/>
            <person name="Zhong S."/>
            <person name="Turgeon B.G."/>
        </authorList>
    </citation>
    <scope>NUCLEOTIDE SEQUENCE [LARGE SCALE GENOMIC DNA]</scope>
    <source>
        <strain evidence="4">28A</strain>
    </source>
</reference>
<keyword evidence="2" id="KW-1133">Transmembrane helix</keyword>
<dbReference type="STRING" id="671987.R0JZ80"/>
<evidence type="ECO:0000313" key="4">
    <source>
        <dbReference type="Proteomes" id="UP000016935"/>
    </source>
</evidence>
<organism evidence="3 4">
    <name type="scientific">Exserohilum turcicum (strain 28A)</name>
    <name type="common">Northern leaf blight fungus</name>
    <name type="synonym">Setosphaeria turcica</name>
    <dbReference type="NCBI Taxonomy" id="671987"/>
    <lineage>
        <taxon>Eukaryota</taxon>
        <taxon>Fungi</taxon>
        <taxon>Dikarya</taxon>
        <taxon>Ascomycota</taxon>
        <taxon>Pezizomycotina</taxon>
        <taxon>Dothideomycetes</taxon>
        <taxon>Pleosporomycetidae</taxon>
        <taxon>Pleosporales</taxon>
        <taxon>Pleosporineae</taxon>
        <taxon>Pleosporaceae</taxon>
        <taxon>Exserohilum</taxon>
    </lineage>
</organism>
<keyword evidence="2" id="KW-0812">Transmembrane</keyword>
<feature type="compositionally biased region" description="Polar residues" evidence="1">
    <location>
        <begin position="42"/>
        <end position="56"/>
    </location>
</feature>
<keyword evidence="2" id="KW-0472">Membrane</keyword>
<reference evidence="3 4" key="1">
    <citation type="journal article" date="2012" name="PLoS Pathog.">
        <title>Diverse lifestyles and strategies of plant pathogenesis encoded in the genomes of eighteen Dothideomycetes fungi.</title>
        <authorList>
            <person name="Ohm R.A."/>
            <person name="Feau N."/>
            <person name="Henrissat B."/>
            <person name="Schoch C.L."/>
            <person name="Horwitz B.A."/>
            <person name="Barry K.W."/>
            <person name="Condon B.J."/>
            <person name="Copeland A.C."/>
            <person name="Dhillon B."/>
            <person name="Glaser F."/>
            <person name="Hesse C.N."/>
            <person name="Kosti I."/>
            <person name="LaButti K."/>
            <person name="Lindquist E.A."/>
            <person name="Lucas S."/>
            <person name="Salamov A.A."/>
            <person name="Bradshaw R.E."/>
            <person name="Ciuffetti L."/>
            <person name="Hamelin R.C."/>
            <person name="Kema G.H.J."/>
            <person name="Lawrence C."/>
            <person name="Scott J.A."/>
            <person name="Spatafora J.W."/>
            <person name="Turgeon B.G."/>
            <person name="de Wit P.J.G.M."/>
            <person name="Zhong S."/>
            <person name="Goodwin S.B."/>
            <person name="Grigoriev I.V."/>
        </authorList>
    </citation>
    <scope>NUCLEOTIDE SEQUENCE [LARGE SCALE GENOMIC DNA]</scope>
    <source>
        <strain evidence="4">28A</strain>
    </source>
</reference>
<feature type="region of interest" description="Disordered" evidence="1">
    <location>
        <begin position="36"/>
        <end position="63"/>
    </location>
</feature>
<evidence type="ECO:0000256" key="2">
    <source>
        <dbReference type="SAM" id="Phobius"/>
    </source>
</evidence>
<evidence type="ECO:0000313" key="3">
    <source>
        <dbReference type="EMBL" id="EOA82774.1"/>
    </source>
</evidence>
<feature type="region of interest" description="Disordered" evidence="1">
    <location>
        <begin position="322"/>
        <end position="341"/>
    </location>
</feature>